<reference evidence="9" key="1">
    <citation type="journal article" date="2020" name="Stud. Mycol.">
        <title>101 Dothideomycetes genomes: a test case for predicting lifestyles and emergence of pathogens.</title>
        <authorList>
            <person name="Haridas S."/>
            <person name="Albert R."/>
            <person name="Binder M."/>
            <person name="Bloem J."/>
            <person name="Labutti K."/>
            <person name="Salamov A."/>
            <person name="Andreopoulos B."/>
            <person name="Baker S."/>
            <person name="Barry K."/>
            <person name="Bills G."/>
            <person name="Bluhm B."/>
            <person name="Cannon C."/>
            <person name="Castanera R."/>
            <person name="Culley D."/>
            <person name="Daum C."/>
            <person name="Ezra D."/>
            <person name="Gonzalez J."/>
            <person name="Henrissat B."/>
            <person name="Kuo A."/>
            <person name="Liang C."/>
            <person name="Lipzen A."/>
            <person name="Lutzoni F."/>
            <person name="Magnuson J."/>
            <person name="Mondo S."/>
            <person name="Nolan M."/>
            <person name="Ohm R."/>
            <person name="Pangilinan J."/>
            <person name="Park H.-J."/>
            <person name="Ramirez L."/>
            <person name="Alfaro M."/>
            <person name="Sun H."/>
            <person name="Tritt A."/>
            <person name="Yoshinaga Y."/>
            <person name="Zwiers L.-H."/>
            <person name="Turgeon B."/>
            <person name="Goodwin S."/>
            <person name="Spatafora J."/>
            <person name="Crous P."/>
            <person name="Grigoriev I."/>
        </authorList>
    </citation>
    <scope>NUCLEOTIDE SEQUENCE</scope>
    <source>
        <strain evidence="9">CBS 115976</strain>
    </source>
</reference>
<evidence type="ECO:0000256" key="6">
    <source>
        <dbReference type="SAM" id="Phobius"/>
    </source>
</evidence>
<feature type="transmembrane region" description="Helical" evidence="6">
    <location>
        <begin position="229"/>
        <end position="253"/>
    </location>
</feature>
<evidence type="ECO:0000256" key="1">
    <source>
        <dbReference type="ARBA" id="ARBA00004167"/>
    </source>
</evidence>
<feature type="region of interest" description="Disordered" evidence="5">
    <location>
        <begin position="325"/>
        <end position="411"/>
    </location>
</feature>
<gene>
    <name evidence="9" type="ORF">BT63DRAFT_453096</name>
</gene>
<dbReference type="PANTHER" id="PTHR15549">
    <property type="entry name" value="PAIRED IMMUNOGLOBULIN-LIKE TYPE 2 RECEPTOR"/>
    <property type="match status" value="1"/>
</dbReference>
<accession>A0A6A6UI07</accession>
<name>A0A6A6UI07_9PEZI</name>
<feature type="chain" id="PRO_5025632286" description="Copper acquisition factor BIM1-like domain-containing protein" evidence="7">
    <location>
        <begin position="22"/>
        <end position="411"/>
    </location>
</feature>
<evidence type="ECO:0000256" key="4">
    <source>
        <dbReference type="ARBA" id="ARBA00023136"/>
    </source>
</evidence>
<evidence type="ECO:0000256" key="7">
    <source>
        <dbReference type="SAM" id="SignalP"/>
    </source>
</evidence>
<evidence type="ECO:0000256" key="3">
    <source>
        <dbReference type="ARBA" id="ARBA00022989"/>
    </source>
</evidence>
<sequence>MARYLQAFAIVITSTSLLARAADVGFDWIWPPPFGLVPSQKSISPCGGFFVQDNSTTNLLNQLRWNQTETEISYMTRVSQTVDDTGTPSNWTQLVPALEAQLDQASRDKAQFCIPVSIPASILPEVETIFQLIANTPAGIIFACSKISFQTAFENEQSYPQICNPDIRGNNTVDNNVTDAALVYAAGLVAGANATAPPTSSTSATAAPTSGSLEGSSSTSQRNHLSGGAIAGIVIGSLVGLAALILLALFLLLQRRKKSASDAKFAAKEHESSSEFMTTRGNSINDLGSKQHFAAELPAADVPREVDGTSSSRAELVANDEKHYRPEMAPSGNSMVELATGDEKGHRHELPASTTQTWPADVKVAPEMPENVSRPTNPEPETPHQSPVSTAASPTSATSGNSIQSPVSPIR</sequence>
<keyword evidence="2 6" id="KW-0812">Transmembrane</keyword>
<keyword evidence="10" id="KW-1185">Reference proteome</keyword>
<dbReference type="Pfam" id="PF20238">
    <property type="entry name" value="BIM1-like_dom"/>
    <property type="match status" value="1"/>
</dbReference>
<dbReference type="InterPro" id="IPR051694">
    <property type="entry name" value="Immunoregulatory_rcpt-like"/>
</dbReference>
<evidence type="ECO:0000313" key="9">
    <source>
        <dbReference type="EMBL" id="KAF2670728.1"/>
    </source>
</evidence>
<feature type="signal peptide" evidence="7">
    <location>
        <begin position="1"/>
        <end position="21"/>
    </location>
</feature>
<evidence type="ECO:0000259" key="8">
    <source>
        <dbReference type="Pfam" id="PF20238"/>
    </source>
</evidence>
<comment type="subcellular location">
    <subcellularLocation>
        <location evidence="1">Membrane</location>
        <topology evidence="1">Single-pass membrane protein</topology>
    </subcellularLocation>
</comment>
<protein>
    <recommendedName>
        <fullName evidence="8">Copper acquisition factor BIM1-like domain-containing protein</fullName>
    </recommendedName>
</protein>
<evidence type="ECO:0000313" key="10">
    <source>
        <dbReference type="Proteomes" id="UP000799302"/>
    </source>
</evidence>
<feature type="compositionally biased region" description="Polar residues" evidence="5">
    <location>
        <begin position="400"/>
        <end position="411"/>
    </location>
</feature>
<evidence type="ECO:0000256" key="5">
    <source>
        <dbReference type="SAM" id="MobiDB-lite"/>
    </source>
</evidence>
<evidence type="ECO:0000256" key="2">
    <source>
        <dbReference type="ARBA" id="ARBA00022692"/>
    </source>
</evidence>
<keyword evidence="7" id="KW-0732">Signal</keyword>
<dbReference type="InterPro" id="IPR046530">
    <property type="entry name" value="BIM1-like_dom"/>
</dbReference>
<dbReference type="AlphaFoldDB" id="A0A6A6UI07"/>
<dbReference type="PANTHER" id="PTHR15549:SF26">
    <property type="entry name" value="AXIAL BUDDING PATTERN PROTEIN 2-RELATED"/>
    <property type="match status" value="1"/>
</dbReference>
<feature type="compositionally biased region" description="Basic and acidic residues" evidence="5">
    <location>
        <begin position="341"/>
        <end position="350"/>
    </location>
</feature>
<dbReference type="GO" id="GO:0071944">
    <property type="term" value="C:cell periphery"/>
    <property type="evidence" value="ECO:0007669"/>
    <property type="project" value="UniProtKB-ARBA"/>
</dbReference>
<organism evidence="9 10">
    <name type="scientific">Microthyrium microscopicum</name>
    <dbReference type="NCBI Taxonomy" id="703497"/>
    <lineage>
        <taxon>Eukaryota</taxon>
        <taxon>Fungi</taxon>
        <taxon>Dikarya</taxon>
        <taxon>Ascomycota</taxon>
        <taxon>Pezizomycotina</taxon>
        <taxon>Dothideomycetes</taxon>
        <taxon>Dothideomycetes incertae sedis</taxon>
        <taxon>Microthyriales</taxon>
        <taxon>Microthyriaceae</taxon>
        <taxon>Microthyrium</taxon>
    </lineage>
</organism>
<proteinExistence type="predicted"/>
<dbReference type="GO" id="GO:0016020">
    <property type="term" value="C:membrane"/>
    <property type="evidence" value="ECO:0007669"/>
    <property type="project" value="UniProtKB-SubCell"/>
</dbReference>
<dbReference type="Proteomes" id="UP000799302">
    <property type="component" value="Unassembled WGS sequence"/>
</dbReference>
<dbReference type="EMBL" id="MU004233">
    <property type="protein sequence ID" value="KAF2670728.1"/>
    <property type="molecule type" value="Genomic_DNA"/>
</dbReference>
<keyword evidence="4 6" id="KW-0472">Membrane</keyword>
<feature type="domain" description="Copper acquisition factor BIM1-like" evidence="8">
    <location>
        <begin position="26"/>
        <end position="163"/>
    </location>
</feature>
<feature type="compositionally biased region" description="Low complexity" evidence="5">
    <location>
        <begin position="386"/>
        <end position="399"/>
    </location>
</feature>
<feature type="region of interest" description="Disordered" evidence="5">
    <location>
        <begin position="195"/>
        <end position="221"/>
    </location>
</feature>
<keyword evidence="3 6" id="KW-1133">Transmembrane helix</keyword>